<comment type="caution">
    <text evidence="3">The sequence shown here is derived from an EMBL/GenBank/DDBJ whole genome shotgun (WGS) entry which is preliminary data.</text>
</comment>
<dbReference type="PANTHER" id="PTHR43187">
    <property type="entry name" value="GLUTAMINE AMIDOTRANSFERASE DUG3-RELATED"/>
    <property type="match status" value="1"/>
</dbReference>
<keyword evidence="4" id="KW-1185">Reference proteome</keyword>
<dbReference type="Pfam" id="PF13230">
    <property type="entry name" value="GATase_4"/>
    <property type="match status" value="1"/>
</dbReference>
<dbReference type="SUPFAM" id="SSF56235">
    <property type="entry name" value="N-terminal nucleophile aminohydrolases (Ntn hydrolases)"/>
    <property type="match status" value="1"/>
</dbReference>
<keyword evidence="1" id="KW-0315">Glutamine amidotransferase</keyword>
<dbReference type="CDD" id="cd01908">
    <property type="entry name" value="YafJ"/>
    <property type="match status" value="1"/>
</dbReference>
<proteinExistence type="predicted"/>
<gene>
    <name evidence="3" type="primary">egtC</name>
    <name evidence="3" type="ORF">NDI37_18035</name>
</gene>
<dbReference type="RefSeq" id="WP_190417799.1">
    <property type="nucleotide sequence ID" value="NZ_JAMPKK010000042.1"/>
</dbReference>
<evidence type="ECO:0000256" key="1">
    <source>
        <dbReference type="ARBA" id="ARBA00022962"/>
    </source>
</evidence>
<sequence length="263" mass="29565">MCRILGYLGAPIILDYLLSKPEHSLIVQSYQPREMTSGVVSADGYGIGWFHPQRETEPFVYKNLLPIWDDINLTNLGRYIESGCVMGNVRSATTGQSVDLSNCQPFRGENLLFTHNGFIKDFRKTLYRPIRDQLSDRIYQSIDGTTDSEHIFALLLNNLASTPGMTLEQAVYKTLTTIAELAKAHQTSVSANLIVSDGHRMVATRYATTSPAPSLYWLRDEPIFPKAVVIASEPLFTSNWIRFPENTILSVGEDLEVQIDQFL</sequence>
<evidence type="ECO:0000313" key="3">
    <source>
        <dbReference type="EMBL" id="MEP0866360.1"/>
    </source>
</evidence>
<name>A0ABV0JT30_9CYAN</name>
<dbReference type="InterPro" id="IPR052373">
    <property type="entry name" value="Gamma-glu_amide_hydrolase"/>
</dbReference>
<dbReference type="InterPro" id="IPR026869">
    <property type="entry name" value="EgtC-like"/>
</dbReference>
<dbReference type="PANTHER" id="PTHR43187:SF1">
    <property type="entry name" value="GLUTAMINE AMIDOTRANSFERASE DUG3-RELATED"/>
    <property type="match status" value="1"/>
</dbReference>
<evidence type="ECO:0000313" key="4">
    <source>
        <dbReference type="Proteomes" id="UP001442494"/>
    </source>
</evidence>
<organism evidence="3 4">
    <name type="scientific">Funiculus sociatus GB2-A5</name>
    <dbReference type="NCBI Taxonomy" id="2933946"/>
    <lineage>
        <taxon>Bacteria</taxon>
        <taxon>Bacillati</taxon>
        <taxon>Cyanobacteriota</taxon>
        <taxon>Cyanophyceae</taxon>
        <taxon>Coleofasciculales</taxon>
        <taxon>Coleofasciculaceae</taxon>
        <taxon>Funiculus</taxon>
    </lineage>
</organism>
<feature type="domain" description="Glutamine amidotransferase type-2" evidence="2">
    <location>
        <begin position="2"/>
        <end position="260"/>
    </location>
</feature>
<dbReference type="EMBL" id="JAMPKK010000042">
    <property type="protein sequence ID" value="MEP0866360.1"/>
    <property type="molecule type" value="Genomic_DNA"/>
</dbReference>
<dbReference type="InterPro" id="IPR017932">
    <property type="entry name" value="GATase_2_dom"/>
</dbReference>
<dbReference type="InterPro" id="IPR017808">
    <property type="entry name" value="EgtC"/>
</dbReference>
<dbReference type="PROSITE" id="PS51278">
    <property type="entry name" value="GATASE_TYPE_2"/>
    <property type="match status" value="1"/>
</dbReference>
<protein>
    <submittedName>
        <fullName evidence="3">Ergothioneine biosynthesis protein EgtC</fullName>
    </submittedName>
</protein>
<dbReference type="Proteomes" id="UP001442494">
    <property type="component" value="Unassembled WGS sequence"/>
</dbReference>
<dbReference type="NCBIfam" id="TIGR03442">
    <property type="entry name" value="ergothioneine biosynthesis protein EgtC"/>
    <property type="match status" value="1"/>
</dbReference>
<reference evidence="3 4" key="1">
    <citation type="submission" date="2022-04" db="EMBL/GenBank/DDBJ databases">
        <title>Positive selection, recombination, and allopatry shape intraspecific diversity of widespread and dominant cyanobacteria.</title>
        <authorList>
            <person name="Wei J."/>
            <person name="Shu W."/>
            <person name="Hu C."/>
        </authorList>
    </citation>
    <scope>NUCLEOTIDE SEQUENCE [LARGE SCALE GENOMIC DNA]</scope>
    <source>
        <strain evidence="3 4">GB2-A5</strain>
    </source>
</reference>
<dbReference type="InterPro" id="IPR029055">
    <property type="entry name" value="Ntn_hydrolases_N"/>
</dbReference>
<evidence type="ECO:0000259" key="2">
    <source>
        <dbReference type="PROSITE" id="PS51278"/>
    </source>
</evidence>
<dbReference type="Gene3D" id="3.60.20.10">
    <property type="entry name" value="Glutamine Phosphoribosylpyrophosphate, subunit 1, domain 1"/>
    <property type="match status" value="1"/>
</dbReference>
<accession>A0ABV0JT30</accession>